<name>A0A4R5QBU8_9PROT</name>
<dbReference type="RefSeq" id="WP_133290966.1">
    <property type="nucleotide sequence ID" value="NZ_SMSJ01000042.1"/>
</dbReference>
<proteinExistence type="predicted"/>
<comment type="caution">
    <text evidence="1">The sequence shown here is derived from an EMBL/GenBank/DDBJ whole genome shotgun (WGS) entry which is preliminary data.</text>
</comment>
<sequence>MPETPPLANGAAVAAAAPALPPLYGALDPLTPERHAGLRVRDAGFGFAAQASAIPLVAEEFAIAARTLPIVFGAQAPHLPVALTGLAPGSNLYVNEQGAWRPGAYVPAYLRRVPFFLVRTAPGSDQLVLCIDPGAPQVSRTEGEPLFDAAGKATPLLDRVLAFTRSVEEGMLRTRGITERLHQLGLLKPAVVQFPHHGKPLRVDGFFAVDRPALAALPAEQFLELRDKGWLEPIHAHLLSIGGLPDLARDLATPG</sequence>
<keyword evidence="2" id="KW-1185">Reference proteome</keyword>
<dbReference type="EMBL" id="SMSJ01000042">
    <property type="protein sequence ID" value="TDH60223.1"/>
    <property type="molecule type" value="Genomic_DNA"/>
</dbReference>
<protein>
    <recommendedName>
        <fullName evidence="3">SapC family protein</fullName>
    </recommendedName>
</protein>
<dbReference type="OrthoDB" id="9806524at2"/>
<gene>
    <name evidence="1" type="ORF">E2C06_23115</name>
</gene>
<dbReference type="Pfam" id="PF07277">
    <property type="entry name" value="SapC"/>
    <property type="match status" value="1"/>
</dbReference>
<evidence type="ECO:0000313" key="2">
    <source>
        <dbReference type="Proteomes" id="UP000295096"/>
    </source>
</evidence>
<evidence type="ECO:0000313" key="1">
    <source>
        <dbReference type="EMBL" id="TDH60223.1"/>
    </source>
</evidence>
<evidence type="ECO:0008006" key="3">
    <source>
        <dbReference type="Google" id="ProtNLM"/>
    </source>
</evidence>
<reference evidence="1 2" key="1">
    <citation type="journal article" date="2016" name="J. Microbiol.">
        <title>Dankookia rubra gen. nov., sp. nov., an alphaproteobacterium isolated from sediment of a shallow stream.</title>
        <authorList>
            <person name="Kim W.H."/>
            <person name="Kim D.H."/>
            <person name="Kang K."/>
            <person name="Ahn T.Y."/>
        </authorList>
    </citation>
    <scope>NUCLEOTIDE SEQUENCE [LARGE SCALE GENOMIC DNA]</scope>
    <source>
        <strain evidence="1 2">JCM30602</strain>
    </source>
</reference>
<dbReference type="AlphaFoldDB" id="A0A4R5QBU8"/>
<dbReference type="InterPro" id="IPR010836">
    <property type="entry name" value="SapC"/>
</dbReference>
<accession>A0A4R5QBU8</accession>
<organism evidence="1 2">
    <name type="scientific">Dankookia rubra</name>
    <dbReference type="NCBI Taxonomy" id="1442381"/>
    <lineage>
        <taxon>Bacteria</taxon>
        <taxon>Pseudomonadati</taxon>
        <taxon>Pseudomonadota</taxon>
        <taxon>Alphaproteobacteria</taxon>
        <taxon>Acetobacterales</taxon>
        <taxon>Roseomonadaceae</taxon>
        <taxon>Dankookia</taxon>
    </lineage>
</organism>
<dbReference type="Proteomes" id="UP000295096">
    <property type="component" value="Unassembled WGS sequence"/>
</dbReference>